<dbReference type="InterPro" id="IPR003644">
    <property type="entry name" value="Calx_beta"/>
</dbReference>
<keyword evidence="3" id="KW-0106">Calcium</keyword>
<dbReference type="SUPFAM" id="SSF51004">
    <property type="entry name" value="C-terminal (heme d1) domain of cytochrome cd1-nitrite reductase"/>
    <property type="match status" value="1"/>
</dbReference>
<evidence type="ECO:0000256" key="3">
    <source>
        <dbReference type="ARBA" id="ARBA00022837"/>
    </source>
</evidence>
<evidence type="ECO:0000256" key="1">
    <source>
        <dbReference type="ARBA" id="ARBA00022729"/>
    </source>
</evidence>
<gene>
    <name evidence="5" type="ORF">ACFQZJ_09790</name>
</gene>
<keyword evidence="6" id="KW-1185">Reference proteome</keyword>
<comment type="caution">
    <text evidence="5">The sequence shown here is derived from an EMBL/GenBank/DDBJ whole genome shotgun (WGS) entry which is preliminary data.</text>
</comment>
<reference evidence="6" key="1">
    <citation type="journal article" date="2019" name="Int. J. Syst. Evol. Microbiol.">
        <title>The Global Catalogue of Microorganisms (GCM) 10K type strain sequencing project: providing services to taxonomists for standard genome sequencing and annotation.</title>
        <authorList>
            <consortium name="The Broad Institute Genomics Platform"/>
            <consortium name="The Broad Institute Genome Sequencing Center for Infectious Disease"/>
            <person name="Wu L."/>
            <person name="Ma J."/>
        </authorList>
    </citation>
    <scope>NUCLEOTIDE SEQUENCE [LARGE SCALE GENOMIC DNA]</scope>
    <source>
        <strain evidence="6">CCUG 61948</strain>
    </source>
</reference>
<dbReference type="RefSeq" id="WP_379934199.1">
    <property type="nucleotide sequence ID" value="NZ_JBHTHY010000006.1"/>
</dbReference>
<evidence type="ECO:0000313" key="5">
    <source>
        <dbReference type="EMBL" id="MFD0797753.1"/>
    </source>
</evidence>
<dbReference type="InterPro" id="IPR038081">
    <property type="entry name" value="CalX-like_sf"/>
</dbReference>
<protein>
    <submittedName>
        <fullName evidence="5">YncE family protein</fullName>
    </submittedName>
</protein>
<dbReference type="PANTHER" id="PTHR47197:SF3">
    <property type="entry name" value="DIHYDRO-HEME D1 DEHYDROGENASE"/>
    <property type="match status" value="1"/>
</dbReference>
<dbReference type="InterPro" id="IPR031815">
    <property type="entry name" value="DUF5074"/>
</dbReference>
<accession>A0ABW3B3E5</accession>
<evidence type="ECO:0000259" key="4">
    <source>
        <dbReference type="Pfam" id="PF03160"/>
    </source>
</evidence>
<dbReference type="Gene3D" id="2.130.10.10">
    <property type="entry name" value="YVTN repeat-like/Quinoprotein amine dehydrogenase"/>
    <property type="match status" value="1"/>
</dbReference>
<dbReference type="Proteomes" id="UP001597012">
    <property type="component" value="Unassembled WGS sequence"/>
</dbReference>
<dbReference type="PANTHER" id="PTHR47197">
    <property type="entry name" value="PROTEIN NIRF"/>
    <property type="match status" value="1"/>
</dbReference>
<dbReference type="InterPro" id="IPR011048">
    <property type="entry name" value="Haem_d1_sf"/>
</dbReference>
<sequence>MRIRSIFLMTALAGFVLTGCTDDDTPEGFTTLEISATQQTFSEGDGTVPVTFRASQPFSNDVEFTYEVTGTAVAGEDYESLSGRVLLAAGSQEVIQNIILIDNDEVAPSKEMTINITGLSGMVDGSYNFGLPSSAVTLTITDNDSFAYENGILVLNEGNFFAGNASVSFISEDLANTSNAIFAENNDMPLGDVAQSMAFHEDLAYIIVNNSQKIEVVNRYTFESVATIATGLLNPRYMAFSNGKGYVSNWGDGADVLDDFVAVIDLSTYSVERTFSVPEGPEWVLANADYVYVAHQGGFGQNNIVTIINTSTNTVDSPITVANRPNSMQIADGYLWVLSGGNPSWTGDETAGQLDKIDLVSNTVLETLEFAQTEHPGFLSVDKDTLYYLMDGNIFSIDVTDASLPAAAIISGVAFYDMTVNNGMLYGVDAKDFASNGSLEIYDLASNSLSSSLEVSVIPGAVYFNGSFEF</sequence>
<keyword evidence="1" id="KW-0732">Signal</keyword>
<dbReference type="PROSITE" id="PS51257">
    <property type="entry name" value="PROKAR_LIPOPROTEIN"/>
    <property type="match status" value="1"/>
</dbReference>
<dbReference type="Gene3D" id="2.60.40.2030">
    <property type="match status" value="1"/>
</dbReference>
<keyword evidence="2" id="KW-0677">Repeat</keyword>
<organism evidence="5 6">
    <name type="scientific">Maribacter chungangensis</name>
    <dbReference type="NCBI Taxonomy" id="1069117"/>
    <lineage>
        <taxon>Bacteria</taxon>
        <taxon>Pseudomonadati</taxon>
        <taxon>Bacteroidota</taxon>
        <taxon>Flavobacteriia</taxon>
        <taxon>Flavobacteriales</taxon>
        <taxon>Flavobacteriaceae</taxon>
        <taxon>Maribacter</taxon>
    </lineage>
</organism>
<feature type="domain" description="Calx-beta" evidence="4">
    <location>
        <begin position="31"/>
        <end position="144"/>
    </location>
</feature>
<proteinExistence type="predicted"/>
<dbReference type="Pfam" id="PF03160">
    <property type="entry name" value="Calx-beta"/>
    <property type="match status" value="1"/>
</dbReference>
<dbReference type="InterPro" id="IPR051200">
    <property type="entry name" value="Host-pathogen_enzymatic-act"/>
</dbReference>
<evidence type="ECO:0000313" key="6">
    <source>
        <dbReference type="Proteomes" id="UP001597012"/>
    </source>
</evidence>
<dbReference type="SUPFAM" id="SSF141072">
    <property type="entry name" value="CalX-like"/>
    <property type="match status" value="1"/>
</dbReference>
<dbReference type="EMBL" id="JBHTHY010000006">
    <property type="protein sequence ID" value="MFD0797753.1"/>
    <property type="molecule type" value="Genomic_DNA"/>
</dbReference>
<dbReference type="InterPro" id="IPR015943">
    <property type="entry name" value="WD40/YVTN_repeat-like_dom_sf"/>
</dbReference>
<dbReference type="Pfam" id="PF16819">
    <property type="entry name" value="DUF5074"/>
    <property type="match status" value="1"/>
</dbReference>
<name>A0ABW3B3E5_9FLAO</name>
<evidence type="ECO:0000256" key="2">
    <source>
        <dbReference type="ARBA" id="ARBA00022737"/>
    </source>
</evidence>